<dbReference type="AlphaFoldDB" id="A0A2P2CXT6"/>
<protein>
    <submittedName>
        <fullName evidence="1">Uncharacterized protein</fullName>
    </submittedName>
</protein>
<sequence length="271" mass="30705">MRPSFYAYQDFKYLDPCNGEALEFSEQLTIEEIPELKNGIWLPGLDLVLHSKNGFDPLLNPFPSPHQLEKQIFRPKTRTYITVNAKEFLKGHEIISAELCFGSYFSHRYLKIQASGGEVINLSSAGGPFEIFMTDSGRPSPIPKNISLNKCEILGISKFSLPKGERILAFQSEYSSGISKIWKTESRVFRLKGHIEDLPEGILFIARPDDLRKKDDRLSVWSAYPILYPFSIGLDIVTSPLQLISIIVFGYENHLYLWGCLLAGKCRIPLG</sequence>
<proteinExistence type="predicted"/>
<dbReference type="EMBL" id="BFAY01000002">
    <property type="protein sequence ID" value="GBF37156.1"/>
    <property type="molecule type" value="Genomic_DNA"/>
</dbReference>
<evidence type="ECO:0000313" key="2">
    <source>
        <dbReference type="Proteomes" id="UP000245076"/>
    </source>
</evidence>
<keyword evidence="2" id="KW-1185">Reference proteome</keyword>
<dbReference type="Proteomes" id="UP000245076">
    <property type="component" value="Unassembled WGS sequence"/>
</dbReference>
<dbReference type="RefSeq" id="WP_108926940.1">
    <property type="nucleotide sequence ID" value="NZ_BFAY01000002.1"/>
</dbReference>
<organism evidence="1 2">
    <name type="scientific">Leptospira johnsonii</name>
    <dbReference type="NCBI Taxonomy" id="1917820"/>
    <lineage>
        <taxon>Bacteria</taxon>
        <taxon>Pseudomonadati</taxon>
        <taxon>Spirochaetota</taxon>
        <taxon>Spirochaetia</taxon>
        <taxon>Leptospirales</taxon>
        <taxon>Leptospiraceae</taxon>
        <taxon>Leptospira</taxon>
    </lineage>
</organism>
<dbReference type="OrthoDB" id="320310at2"/>
<reference evidence="1 2" key="1">
    <citation type="submission" date="2018-02" db="EMBL/GenBank/DDBJ databases">
        <title>Novel Leptospira species isolated from soil and water in Japan.</title>
        <authorList>
            <person name="Nakao R."/>
            <person name="Masuzawa T."/>
        </authorList>
    </citation>
    <scope>NUCLEOTIDE SEQUENCE [LARGE SCALE GENOMIC DNA]</scope>
    <source>
        <strain evidence="1 2">E8</strain>
    </source>
</reference>
<accession>A0A2P2CXT6</accession>
<evidence type="ECO:0000313" key="1">
    <source>
        <dbReference type="EMBL" id="GBF37156.1"/>
    </source>
</evidence>
<comment type="caution">
    <text evidence="1">The sequence shown here is derived from an EMBL/GenBank/DDBJ whole genome shotgun (WGS) entry which is preliminary data.</text>
</comment>
<name>A0A2P2CXT6_9LEPT</name>
<gene>
    <name evidence="1" type="ORF">LPTSP1_01340</name>
</gene>